<evidence type="ECO:0000256" key="4">
    <source>
        <dbReference type="ARBA" id="ARBA00023125"/>
    </source>
</evidence>
<evidence type="ECO:0000313" key="9">
    <source>
        <dbReference type="Proteomes" id="UP001187192"/>
    </source>
</evidence>
<dbReference type="EMBL" id="BTGU01000009">
    <property type="protein sequence ID" value="GMN39175.1"/>
    <property type="molecule type" value="Genomic_DNA"/>
</dbReference>
<dbReference type="InterPro" id="IPR000943">
    <property type="entry name" value="RNA_pol_sigma70"/>
</dbReference>
<accession>A0AA88D0I0</accession>
<evidence type="ECO:0000313" key="8">
    <source>
        <dbReference type="EMBL" id="GMN39175.1"/>
    </source>
</evidence>
<dbReference type="InterPro" id="IPR050239">
    <property type="entry name" value="Sigma-70_RNA_pol_init_factors"/>
</dbReference>
<comment type="similarity">
    <text evidence="1">Belongs to the sigma-70 factor family.</text>
</comment>
<sequence>MEVGRNLLSSPPSFPSRTTHLRNYLPSSSTSGTGITSVTATSIAQPFSTSVLLQEQRDEFKPLLRVNQEDRTSQGVLNRRQNDSGALVHEDKTPEDSNRLPSLQTKLNRSSSLEMETTTGGTAKDVDVAVADTIALAKKALMASREAASLAEESKLVGTDSDDTLPVSLASVLGKEHKTVRSTRLLERRSKRRKVPKSNALLYENPRSRPADVRGRLGEGLYSDNPLRLFLAGPETRQLLTFQEESELIVQVQDLIKLEQVKARLQSEFGCEPTLVEWAEAVGLSCRILQSKVRSGTSSRKKLINANLRMVVHIAKQYQGRGVALQDLMQEGSMGLMKSVEKFQPQIGCRFASYAY</sequence>
<proteinExistence type="inferred from homology"/>
<feature type="compositionally biased region" description="Polar residues" evidence="6">
    <location>
        <begin position="99"/>
        <end position="119"/>
    </location>
</feature>
<dbReference type="InterPro" id="IPR007627">
    <property type="entry name" value="RNA_pol_sigma70_r2"/>
</dbReference>
<protein>
    <recommendedName>
        <fullName evidence="7">RNA polymerase sigma-70 domain-containing protein</fullName>
    </recommendedName>
</protein>
<dbReference type="PANTHER" id="PTHR30603">
    <property type="entry name" value="RNA POLYMERASE SIGMA FACTOR RPO"/>
    <property type="match status" value="1"/>
</dbReference>
<keyword evidence="4" id="KW-0238">DNA-binding</keyword>
<evidence type="ECO:0000256" key="2">
    <source>
        <dbReference type="ARBA" id="ARBA00023015"/>
    </source>
</evidence>
<dbReference type="InterPro" id="IPR014284">
    <property type="entry name" value="RNA_pol_sigma-70_dom"/>
</dbReference>
<reference evidence="8" key="1">
    <citation type="submission" date="2023-07" db="EMBL/GenBank/DDBJ databases">
        <title>draft genome sequence of fig (Ficus carica).</title>
        <authorList>
            <person name="Takahashi T."/>
            <person name="Nishimura K."/>
        </authorList>
    </citation>
    <scope>NUCLEOTIDE SEQUENCE</scope>
</reference>
<feature type="region of interest" description="Disordered" evidence="6">
    <location>
        <begin position="64"/>
        <end position="119"/>
    </location>
</feature>
<dbReference type="Gene3D" id="1.20.120.1810">
    <property type="match status" value="1"/>
</dbReference>
<dbReference type="AlphaFoldDB" id="A0AA88D0I0"/>
<evidence type="ECO:0000259" key="7">
    <source>
        <dbReference type="PROSITE" id="PS00715"/>
    </source>
</evidence>
<keyword evidence="2" id="KW-0805">Transcription regulation</keyword>
<keyword evidence="3" id="KW-0731">Sigma factor</keyword>
<feature type="compositionally biased region" description="Polar residues" evidence="6">
    <location>
        <begin position="7"/>
        <end position="18"/>
    </location>
</feature>
<dbReference type="GO" id="GO:0016987">
    <property type="term" value="F:sigma factor activity"/>
    <property type="evidence" value="ECO:0007669"/>
    <property type="project" value="UniProtKB-KW"/>
</dbReference>
<evidence type="ECO:0000256" key="6">
    <source>
        <dbReference type="SAM" id="MobiDB-lite"/>
    </source>
</evidence>
<evidence type="ECO:0000256" key="3">
    <source>
        <dbReference type="ARBA" id="ARBA00023082"/>
    </source>
</evidence>
<feature type="compositionally biased region" description="Basic and acidic residues" evidence="6">
    <location>
        <begin position="88"/>
        <end position="98"/>
    </location>
</feature>
<dbReference type="SUPFAM" id="SSF88946">
    <property type="entry name" value="Sigma2 domain of RNA polymerase sigma factors"/>
    <property type="match status" value="1"/>
</dbReference>
<dbReference type="GO" id="GO:0003677">
    <property type="term" value="F:DNA binding"/>
    <property type="evidence" value="ECO:0007669"/>
    <property type="project" value="UniProtKB-KW"/>
</dbReference>
<dbReference type="Pfam" id="PF04542">
    <property type="entry name" value="Sigma70_r2"/>
    <property type="match status" value="1"/>
</dbReference>
<feature type="region of interest" description="Disordered" evidence="6">
    <location>
        <begin position="1"/>
        <end position="33"/>
    </location>
</feature>
<evidence type="ECO:0000256" key="1">
    <source>
        <dbReference type="ARBA" id="ARBA00007788"/>
    </source>
</evidence>
<name>A0AA88D0I0_FICCA</name>
<keyword evidence="9" id="KW-1185">Reference proteome</keyword>
<comment type="caution">
    <text evidence="8">The sequence shown here is derived from an EMBL/GenBank/DDBJ whole genome shotgun (WGS) entry which is preliminary data.</text>
</comment>
<keyword evidence="5" id="KW-0804">Transcription</keyword>
<feature type="domain" description="RNA polymerase sigma-70" evidence="7">
    <location>
        <begin position="327"/>
        <end position="340"/>
    </location>
</feature>
<dbReference type="PANTHER" id="PTHR30603:SF45">
    <property type="entry name" value="RNA POLYMERASE SIGMA FACTOR SIGF, CHLOROPLASTIC"/>
    <property type="match status" value="1"/>
</dbReference>
<dbReference type="InterPro" id="IPR013325">
    <property type="entry name" value="RNA_pol_sigma_r2"/>
</dbReference>
<gene>
    <name evidence="8" type="ORF">TIFTF001_008399</name>
</gene>
<dbReference type="Proteomes" id="UP001187192">
    <property type="component" value="Unassembled WGS sequence"/>
</dbReference>
<dbReference type="GO" id="GO:0006352">
    <property type="term" value="P:DNA-templated transcription initiation"/>
    <property type="evidence" value="ECO:0007669"/>
    <property type="project" value="InterPro"/>
</dbReference>
<organism evidence="8 9">
    <name type="scientific">Ficus carica</name>
    <name type="common">Common fig</name>
    <dbReference type="NCBI Taxonomy" id="3494"/>
    <lineage>
        <taxon>Eukaryota</taxon>
        <taxon>Viridiplantae</taxon>
        <taxon>Streptophyta</taxon>
        <taxon>Embryophyta</taxon>
        <taxon>Tracheophyta</taxon>
        <taxon>Spermatophyta</taxon>
        <taxon>Magnoliopsida</taxon>
        <taxon>eudicotyledons</taxon>
        <taxon>Gunneridae</taxon>
        <taxon>Pentapetalae</taxon>
        <taxon>rosids</taxon>
        <taxon>fabids</taxon>
        <taxon>Rosales</taxon>
        <taxon>Moraceae</taxon>
        <taxon>Ficeae</taxon>
        <taxon>Ficus</taxon>
    </lineage>
</organism>
<evidence type="ECO:0000256" key="5">
    <source>
        <dbReference type="ARBA" id="ARBA00023163"/>
    </source>
</evidence>
<dbReference type="PROSITE" id="PS00715">
    <property type="entry name" value="SIGMA70_1"/>
    <property type="match status" value="1"/>
</dbReference>
<dbReference type="NCBIfam" id="TIGR02937">
    <property type="entry name" value="sigma70-ECF"/>
    <property type="match status" value="1"/>
</dbReference>